<protein>
    <submittedName>
        <fullName evidence="1">Uncharacterized protein</fullName>
    </submittedName>
</protein>
<dbReference type="EMBL" id="SUNJ01013386">
    <property type="protein sequence ID" value="TPP57303.1"/>
    <property type="molecule type" value="Genomic_DNA"/>
</dbReference>
<evidence type="ECO:0000313" key="2">
    <source>
        <dbReference type="Proteomes" id="UP000316759"/>
    </source>
</evidence>
<gene>
    <name evidence="1" type="ORF">FGIG_12661</name>
</gene>
<sequence length="84" mass="9704">MNAVESILLITRLHIHPVVGGRSILLRFFPFKWQSGSTESTSDGFNDGVLRSITEKSRPQFHWTHTINWRTSPVYHFSAGFVRF</sequence>
<proteinExistence type="predicted"/>
<dbReference type="Proteomes" id="UP000316759">
    <property type="component" value="Unassembled WGS sequence"/>
</dbReference>
<evidence type="ECO:0000313" key="1">
    <source>
        <dbReference type="EMBL" id="TPP57303.1"/>
    </source>
</evidence>
<organism evidence="1 2">
    <name type="scientific">Fasciola gigantica</name>
    <name type="common">Giant liver fluke</name>
    <dbReference type="NCBI Taxonomy" id="46835"/>
    <lineage>
        <taxon>Eukaryota</taxon>
        <taxon>Metazoa</taxon>
        <taxon>Spiralia</taxon>
        <taxon>Lophotrochozoa</taxon>
        <taxon>Platyhelminthes</taxon>
        <taxon>Trematoda</taxon>
        <taxon>Digenea</taxon>
        <taxon>Plagiorchiida</taxon>
        <taxon>Echinostomata</taxon>
        <taxon>Echinostomatoidea</taxon>
        <taxon>Fasciolidae</taxon>
        <taxon>Fasciola</taxon>
    </lineage>
</organism>
<dbReference type="AlphaFoldDB" id="A0A504Y8F9"/>
<comment type="caution">
    <text evidence="1">The sequence shown here is derived from an EMBL/GenBank/DDBJ whole genome shotgun (WGS) entry which is preliminary data.</text>
</comment>
<accession>A0A504Y8F9</accession>
<name>A0A504Y8F9_FASGI</name>
<reference evidence="1 2" key="1">
    <citation type="submission" date="2019-04" db="EMBL/GenBank/DDBJ databases">
        <title>Annotation for the trematode Fasciola gigantica.</title>
        <authorList>
            <person name="Choi Y.-J."/>
        </authorList>
    </citation>
    <scope>NUCLEOTIDE SEQUENCE [LARGE SCALE GENOMIC DNA]</scope>
    <source>
        <strain evidence="1">Uganda_cow_1</strain>
    </source>
</reference>
<keyword evidence="2" id="KW-1185">Reference proteome</keyword>